<evidence type="ECO:0000256" key="9">
    <source>
        <dbReference type="ARBA" id="ARBA00023125"/>
    </source>
</evidence>
<dbReference type="GO" id="GO:0006310">
    <property type="term" value="P:DNA recombination"/>
    <property type="evidence" value="ECO:0007669"/>
    <property type="project" value="UniProtKB-KW"/>
</dbReference>
<feature type="domain" description="Integrase zinc-binding" evidence="11">
    <location>
        <begin position="298"/>
        <end position="354"/>
    </location>
</feature>
<comment type="caution">
    <text evidence="13">The sequence shown here is derived from an EMBL/GenBank/DDBJ whole genome shotgun (WGS) entry which is preliminary data.</text>
</comment>
<keyword evidence="8" id="KW-0239">DNA-directed DNA polymerase</keyword>
<evidence type="ECO:0000256" key="7">
    <source>
        <dbReference type="ARBA" id="ARBA00022918"/>
    </source>
</evidence>
<organism evidence="13 14">
    <name type="scientific">Rotaria socialis</name>
    <dbReference type="NCBI Taxonomy" id="392032"/>
    <lineage>
        <taxon>Eukaryota</taxon>
        <taxon>Metazoa</taxon>
        <taxon>Spiralia</taxon>
        <taxon>Gnathifera</taxon>
        <taxon>Rotifera</taxon>
        <taxon>Eurotatoria</taxon>
        <taxon>Bdelloidea</taxon>
        <taxon>Philodinida</taxon>
        <taxon>Philodinidae</taxon>
        <taxon>Rotaria</taxon>
    </lineage>
</organism>
<name>A0A817VRZ9_9BILA</name>
<evidence type="ECO:0000256" key="1">
    <source>
        <dbReference type="ARBA" id="ARBA00022670"/>
    </source>
</evidence>
<evidence type="ECO:0000256" key="10">
    <source>
        <dbReference type="ARBA" id="ARBA00023172"/>
    </source>
</evidence>
<keyword evidence="5" id="KW-0460">Magnesium</keyword>
<keyword evidence="8" id="KW-0548">Nucleotidyltransferase</keyword>
<evidence type="ECO:0008006" key="15">
    <source>
        <dbReference type="Google" id="ProtNLM"/>
    </source>
</evidence>
<keyword evidence="1" id="KW-0645">Protease</keyword>
<sequence>MIDTGSAKTIIHINTLYKLIHRPYINYQNRLHRTANNGELRTIGLVNLRIRLKNILTFILAEVAIDLCTGLVLGNDWISKNENDIITTQKSIRKRRGSYVVSIPFSDYYQEAYPVYSIYSIHTLPEQEMIVPVPRSIKAIPSFIKQTECYRKYPPNSSTLAQSLFDKQKRMLRPHYVKRETKGLSTLRSISTETGKQSSIIGAISTRRMKYRQQQREPIPVTTTTARLDQRSNLFKPTDRISVFTNEQLKFYQQRDNFIKKIIENIYKPPFRNEYCINNDILCRNVKRINRIIPVPVIPREKIYDVLLAYHDSLLNGEHLGNNQIFYKIRNSYYWSRMYDDIIEFVKSCSTCTIDRYSRRNYGAYRTNQIYLNGDFVYVKRLGLNHKLSSKYDGPYQIIQQLNESVYRLQNPNELKEIFNVHTSRLHRCY</sequence>
<evidence type="ECO:0000259" key="12">
    <source>
        <dbReference type="Pfam" id="PF24626"/>
    </source>
</evidence>
<evidence type="ECO:0000313" key="14">
    <source>
        <dbReference type="Proteomes" id="UP000663869"/>
    </source>
</evidence>
<keyword evidence="3" id="KW-0064">Aspartyl protease</keyword>
<evidence type="ECO:0000256" key="6">
    <source>
        <dbReference type="ARBA" id="ARBA00022908"/>
    </source>
</evidence>
<dbReference type="Gene3D" id="1.10.340.70">
    <property type="match status" value="1"/>
</dbReference>
<evidence type="ECO:0000259" key="11">
    <source>
        <dbReference type="Pfam" id="PF17921"/>
    </source>
</evidence>
<keyword evidence="4" id="KW-0378">Hydrolase</keyword>
<dbReference type="PANTHER" id="PTHR37984">
    <property type="entry name" value="PROTEIN CBG26694"/>
    <property type="match status" value="1"/>
</dbReference>
<dbReference type="GO" id="GO:0015074">
    <property type="term" value="P:DNA integration"/>
    <property type="evidence" value="ECO:0007669"/>
    <property type="project" value="UniProtKB-KW"/>
</dbReference>
<evidence type="ECO:0000256" key="2">
    <source>
        <dbReference type="ARBA" id="ARBA00022723"/>
    </source>
</evidence>
<evidence type="ECO:0000256" key="3">
    <source>
        <dbReference type="ARBA" id="ARBA00022750"/>
    </source>
</evidence>
<proteinExistence type="predicted"/>
<keyword evidence="10" id="KW-0233">DNA recombination</keyword>
<reference evidence="13" key="1">
    <citation type="submission" date="2021-02" db="EMBL/GenBank/DDBJ databases">
        <authorList>
            <person name="Nowell W R."/>
        </authorList>
    </citation>
    <scope>NUCLEOTIDE SEQUENCE</scope>
</reference>
<dbReference type="GO" id="GO:0046872">
    <property type="term" value="F:metal ion binding"/>
    <property type="evidence" value="ECO:0007669"/>
    <property type="project" value="UniProtKB-KW"/>
</dbReference>
<dbReference type="FunFam" id="1.10.340.70:FF:000001">
    <property type="entry name" value="Retrovirus-related Pol polyprotein from transposon gypsy-like Protein"/>
    <property type="match status" value="1"/>
</dbReference>
<dbReference type="InterPro" id="IPR041588">
    <property type="entry name" value="Integrase_H2C2"/>
</dbReference>
<dbReference type="InterPro" id="IPR050951">
    <property type="entry name" value="Retrovirus_Pol_polyprotein"/>
</dbReference>
<gene>
    <name evidence="13" type="ORF">FME351_LOCUS4245</name>
</gene>
<dbReference type="GO" id="GO:0004190">
    <property type="term" value="F:aspartic-type endopeptidase activity"/>
    <property type="evidence" value="ECO:0007669"/>
    <property type="project" value="UniProtKB-KW"/>
</dbReference>
<dbReference type="GO" id="GO:0003887">
    <property type="term" value="F:DNA-directed DNA polymerase activity"/>
    <property type="evidence" value="ECO:0007669"/>
    <property type="project" value="UniProtKB-KW"/>
</dbReference>
<evidence type="ECO:0000256" key="4">
    <source>
        <dbReference type="ARBA" id="ARBA00022801"/>
    </source>
</evidence>
<keyword evidence="2" id="KW-0479">Metal-binding</keyword>
<evidence type="ECO:0000256" key="5">
    <source>
        <dbReference type="ARBA" id="ARBA00022842"/>
    </source>
</evidence>
<accession>A0A817VRZ9</accession>
<dbReference type="Pfam" id="PF17921">
    <property type="entry name" value="Integrase_H2C2"/>
    <property type="match status" value="1"/>
</dbReference>
<dbReference type="EMBL" id="CAJNYU010000297">
    <property type="protein sequence ID" value="CAF3348334.1"/>
    <property type="molecule type" value="Genomic_DNA"/>
</dbReference>
<evidence type="ECO:0000256" key="8">
    <source>
        <dbReference type="ARBA" id="ARBA00022932"/>
    </source>
</evidence>
<keyword evidence="7" id="KW-0695">RNA-directed DNA polymerase</keyword>
<evidence type="ECO:0000313" key="13">
    <source>
        <dbReference type="EMBL" id="CAF3348334.1"/>
    </source>
</evidence>
<dbReference type="Proteomes" id="UP000663869">
    <property type="component" value="Unassembled WGS sequence"/>
</dbReference>
<dbReference type="InterPro" id="IPR056924">
    <property type="entry name" value="SH3_Tf2-1"/>
</dbReference>
<feature type="domain" description="Tf2-1-like SH3-like" evidence="12">
    <location>
        <begin position="375"/>
        <end position="429"/>
    </location>
</feature>
<dbReference type="PANTHER" id="PTHR37984:SF5">
    <property type="entry name" value="PROTEIN NYNRIN-LIKE"/>
    <property type="match status" value="1"/>
</dbReference>
<dbReference type="AlphaFoldDB" id="A0A817VRZ9"/>
<dbReference type="GO" id="GO:0006508">
    <property type="term" value="P:proteolysis"/>
    <property type="evidence" value="ECO:0007669"/>
    <property type="project" value="UniProtKB-KW"/>
</dbReference>
<protein>
    <recommendedName>
        <fullName evidence="15">Integrase zinc-binding domain-containing protein</fullName>
    </recommendedName>
</protein>
<dbReference type="GO" id="GO:0003677">
    <property type="term" value="F:DNA binding"/>
    <property type="evidence" value="ECO:0007669"/>
    <property type="project" value="UniProtKB-KW"/>
</dbReference>
<keyword evidence="6" id="KW-0229">DNA integration</keyword>
<dbReference type="Pfam" id="PF24626">
    <property type="entry name" value="SH3_Tf2-1"/>
    <property type="match status" value="1"/>
</dbReference>
<dbReference type="GO" id="GO:0003964">
    <property type="term" value="F:RNA-directed DNA polymerase activity"/>
    <property type="evidence" value="ECO:0007669"/>
    <property type="project" value="UniProtKB-KW"/>
</dbReference>
<keyword evidence="8" id="KW-0808">Transferase</keyword>
<keyword evidence="9" id="KW-0238">DNA-binding</keyword>